<dbReference type="InterPro" id="IPR000534">
    <property type="entry name" value="Semialdehyde_DH_NAD-bd"/>
</dbReference>
<dbReference type="GO" id="GO:1901607">
    <property type="term" value="P:alpha-amino acid biosynthetic process"/>
    <property type="evidence" value="ECO:0007669"/>
    <property type="project" value="UniProtKB-ARBA"/>
</dbReference>
<dbReference type="Pfam" id="PF02774">
    <property type="entry name" value="Semialdhyde_dhC"/>
    <property type="match status" value="1"/>
</dbReference>
<evidence type="ECO:0000259" key="3">
    <source>
        <dbReference type="Pfam" id="PF01118"/>
    </source>
</evidence>
<evidence type="ECO:0000313" key="5">
    <source>
        <dbReference type="EMBL" id="CAJ1405567.1"/>
    </source>
</evidence>
<organism evidence="5 6">
    <name type="scientific">Effrenium voratum</name>
    <dbReference type="NCBI Taxonomy" id="2562239"/>
    <lineage>
        <taxon>Eukaryota</taxon>
        <taxon>Sar</taxon>
        <taxon>Alveolata</taxon>
        <taxon>Dinophyceae</taxon>
        <taxon>Suessiales</taxon>
        <taxon>Symbiodiniaceae</taxon>
        <taxon>Effrenium</taxon>
    </lineage>
</organism>
<dbReference type="PANTHER" id="PTHR46278">
    <property type="entry name" value="DEHYDROGENASE, PUTATIVE-RELATED"/>
    <property type="match status" value="1"/>
</dbReference>
<dbReference type="GO" id="GO:0016620">
    <property type="term" value="F:oxidoreductase activity, acting on the aldehyde or oxo group of donors, NAD or NADP as acceptor"/>
    <property type="evidence" value="ECO:0007669"/>
    <property type="project" value="InterPro"/>
</dbReference>
<comment type="similarity">
    <text evidence="1">Belongs to the aspartate-semialdehyde dehydrogenase family.</text>
</comment>
<protein>
    <recommendedName>
        <fullName evidence="7">Aspartate-semialdehyde dehydrogenase</fullName>
    </recommendedName>
</protein>
<sequence>MALAFLVDLLRYSPQITANGKTVVIDNSSAFRYHDDVPLVVPEINKSAMEGKLLVANPNCTTAIAAMALWPLHQHFKLRKVIVSTYQAASGAGAAGMQELEEGTRQALQGEEHKNEVFAHPLPFNVIPHIDSFQSNGYTKDGDLCCRCLLFEKNRSFRLVSGGCQGNPKKRSQTTVSFPVIGGLVVFQGGVVSILLLARRGSSPNPKHCQLPSWIGKKV</sequence>
<evidence type="ECO:0000259" key="4">
    <source>
        <dbReference type="Pfam" id="PF02774"/>
    </source>
</evidence>
<evidence type="ECO:0000256" key="1">
    <source>
        <dbReference type="ARBA" id="ARBA00010584"/>
    </source>
</evidence>
<name>A0AA36JH67_9DINO</name>
<keyword evidence="6" id="KW-1185">Reference proteome</keyword>
<evidence type="ECO:0008006" key="7">
    <source>
        <dbReference type="Google" id="ProtNLM"/>
    </source>
</evidence>
<dbReference type="AlphaFoldDB" id="A0AA36JH67"/>
<feature type="domain" description="Semialdehyde dehydrogenase dimerisation" evidence="4">
    <location>
        <begin position="69"/>
        <end position="140"/>
    </location>
</feature>
<dbReference type="SUPFAM" id="SSF51735">
    <property type="entry name" value="NAD(P)-binding Rossmann-fold domains"/>
    <property type="match status" value="1"/>
</dbReference>
<dbReference type="Pfam" id="PF01118">
    <property type="entry name" value="Semialdhyde_dh"/>
    <property type="match status" value="1"/>
</dbReference>
<dbReference type="Gene3D" id="3.30.360.10">
    <property type="entry name" value="Dihydrodipicolinate Reductase, domain 2"/>
    <property type="match status" value="1"/>
</dbReference>
<comment type="caution">
    <text evidence="5">The sequence shown here is derived from an EMBL/GenBank/DDBJ whole genome shotgun (WGS) entry which is preliminary data.</text>
</comment>
<dbReference type="GO" id="GO:0051287">
    <property type="term" value="F:NAD binding"/>
    <property type="evidence" value="ECO:0007669"/>
    <property type="project" value="InterPro"/>
</dbReference>
<dbReference type="InterPro" id="IPR036291">
    <property type="entry name" value="NAD(P)-bd_dom_sf"/>
</dbReference>
<evidence type="ECO:0000313" key="6">
    <source>
        <dbReference type="Proteomes" id="UP001178507"/>
    </source>
</evidence>
<evidence type="ECO:0000256" key="2">
    <source>
        <dbReference type="SAM" id="Phobius"/>
    </source>
</evidence>
<accession>A0AA36JH67</accession>
<dbReference type="GO" id="GO:0046983">
    <property type="term" value="F:protein dimerization activity"/>
    <property type="evidence" value="ECO:0007669"/>
    <property type="project" value="InterPro"/>
</dbReference>
<keyword evidence="2" id="KW-1133">Transmembrane helix</keyword>
<keyword evidence="2" id="KW-0812">Transmembrane</keyword>
<keyword evidence="2" id="KW-0472">Membrane</keyword>
<dbReference type="Gene3D" id="3.40.50.720">
    <property type="entry name" value="NAD(P)-binding Rossmann-like Domain"/>
    <property type="match status" value="1"/>
</dbReference>
<dbReference type="InterPro" id="IPR012280">
    <property type="entry name" value="Semialdhyde_DH_dimer_dom"/>
</dbReference>
<dbReference type="Proteomes" id="UP001178507">
    <property type="component" value="Unassembled WGS sequence"/>
</dbReference>
<dbReference type="PANTHER" id="PTHR46278:SF2">
    <property type="entry name" value="ASPARTATE-SEMIALDEHYDE DEHYDROGENASE"/>
    <property type="match status" value="1"/>
</dbReference>
<dbReference type="EMBL" id="CAUJNA010003591">
    <property type="protein sequence ID" value="CAJ1405567.1"/>
    <property type="molecule type" value="Genomic_DNA"/>
</dbReference>
<proteinExistence type="inferred from homology"/>
<gene>
    <name evidence="5" type="ORF">EVOR1521_LOCUS27739</name>
</gene>
<feature type="transmembrane region" description="Helical" evidence="2">
    <location>
        <begin position="176"/>
        <end position="198"/>
    </location>
</feature>
<feature type="domain" description="Semialdehyde dehydrogenase NAD-binding" evidence="3">
    <location>
        <begin position="14"/>
        <end position="50"/>
    </location>
</feature>
<reference evidence="5" key="1">
    <citation type="submission" date="2023-08" db="EMBL/GenBank/DDBJ databases">
        <authorList>
            <person name="Chen Y."/>
            <person name="Shah S."/>
            <person name="Dougan E. K."/>
            <person name="Thang M."/>
            <person name="Chan C."/>
        </authorList>
    </citation>
    <scope>NUCLEOTIDE SEQUENCE</scope>
</reference>
<dbReference type="SUPFAM" id="SSF55347">
    <property type="entry name" value="Glyceraldehyde-3-phosphate dehydrogenase-like, C-terminal domain"/>
    <property type="match status" value="1"/>
</dbReference>